<name>W0FQD1_9BACT</name>
<proteinExistence type="predicted"/>
<accession>W0FQD1</accession>
<dbReference type="EMBL" id="KC246823">
    <property type="protein sequence ID" value="AHF25205.1"/>
    <property type="molecule type" value="Genomic_DNA"/>
</dbReference>
<evidence type="ECO:0000313" key="1">
    <source>
        <dbReference type="EMBL" id="AHF25205.1"/>
    </source>
</evidence>
<evidence type="ECO:0008006" key="2">
    <source>
        <dbReference type="Google" id="ProtNLM"/>
    </source>
</evidence>
<organism evidence="1">
    <name type="scientific">uncultured bacterium Contig1578</name>
    <dbReference type="NCBI Taxonomy" id="1393460"/>
    <lineage>
        <taxon>Bacteria</taxon>
        <taxon>environmental samples</taxon>
    </lineage>
</organism>
<sequence>MPNQVLNYKCPCCGAPLHYSGASGKLKCDSCGNEFELEAMQQVQEVEESTAEQTMEWEGTGNDAWQAGETEHLLTYSCPSCGAEIVVDDTTAATECVYCGNASIMPGAVSGDFRPDAVLPFIKTKEDAVAAYKELIKGKKLLPRAFASKKLIDKITGVYVPFWLFECRTDSTLSFRAQRVHTATHGQDMVTTTDHFLVMRGGSLDFAGVPVDGSSKFDDTLMESVEPFDTTKMQPFDTGYLSGYQAERYDIDAEQAEPRANERIRASVVETFSSTVGPIRAWRSSRRTYSCWTSGA</sequence>
<dbReference type="Gene3D" id="2.20.28.30">
    <property type="entry name" value="RNA polymerase ii, chain L"/>
    <property type="match status" value="1"/>
</dbReference>
<dbReference type="AlphaFoldDB" id="W0FQD1"/>
<reference evidence="1" key="1">
    <citation type="journal article" date="2013" name="PLoS ONE">
        <title>Metagenomic insights into the carbohydrate-active enzymes carried by the microorganisms adhering to solid digesta in the rumen of cows.</title>
        <authorList>
            <person name="Wang L."/>
            <person name="Hatem A."/>
            <person name="Catalyurek U.V."/>
            <person name="Morrison M."/>
            <person name="Yu Z."/>
        </authorList>
    </citation>
    <scope>NUCLEOTIDE SEQUENCE</scope>
</reference>
<protein>
    <recommendedName>
        <fullName evidence="2">Replication restart DNA helicase PriA</fullName>
    </recommendedName>
</protein>